<proteinExistence type="predicted"/>
<evidence type="ECO:0000256" key="1">
    <source>
        <dbReference type="SAM" id="MobiDB-lite"/>
    </source>
</evidence>
<sequence length="278" mass="28656">MPSTARRPPATRPRARATSASNVSVMAITVTGRIDDSEGPPAAERPYTGAGGSKRGKHMITGSIVAAVLAATLVSAPVEPIETGVAAGPFDSAVDRRGRVYVTEGDALIRLTPRGRRTTVASFPSRVVPAPARLPDGTPRGGPVRMPPVPSAVTMGPDGAFYVGELTGFPFPPGRARVWRVVPGHPPQVYAGGFTAVVDLDWGPGGLYVLEIAKHGLLSGDRTGALVRVERHGRRATVASAGLSAPSGLTIRNGVAYVTTCGDCPGEGTVRSFPLPSA</sequence>
<protein>
    <submittedName>
        <fullName evidence="2">ScyD/ScyE family protein</fullName>
    </submittedName>
</protein>
<name>A0ABS1W4Y7_9ACTN</name>
<dbReference type="EMBL" id="JAENHO010000022">
    <property type="protein sequence ID" value="MBL7261806.1"/>
    <property type="molecule type" value="Genomic_DNA"/>
</dbReference>
<evidence type="ECO:0000313" key="2">
    <source>
        <dbReference type="EMBL" id="MBL7261806.1"/>
    </source>
</evidence>
<feature type="region of interest" description="Disordered" evidence="1">
    <location>
        <begin position="1"/>
        <end position="55"/>
    </location>
</feature>
<gene>
    <name evidence="2" type="ORF">JKJ07_46780</name>
</gene>
<dbReference type="InterPro" id="IPR048031">
    <property type="entry name" value="ScyD/ScyE-like"/>
</dbReference>
<dbReference type="InterPro" id="IPR011042">
    <property type="entry name" value="6-blade_b-propeller_TolB-like"/>
</dbReference>
<dbReference type="NCBIfam" id="NF033206">
    <property type="entry name" value="ScyE_fam"/>
    <property type="match status" value="1"/>
</dbReference>
<dbReference type="Gene3D" id="2.120.10.30">
    <property type="entry name" value="TolB, C-terminal domain"/>
    <property type="match status" value="1"/>
</dbReference>
<dbReference type="SUPFAM" id="SSF63829">
    <property type="entry name" value="Calcium-dependent phosphotriesterase"/>
    <property type="match status" value="1"/>
</dbReference>
<comment type="caution">
    <text evidence="2">The sequence shown here is derived from an EMBL/GenBank/DDBJ whole genome shotgun (WGS) entry which is preliminary data.</text>
</comment>
<evidence type="ECO:0000313" key="3">
    <source>
        <dbReference type="Proteomes" id="UP000598996"/>
    </source>
</evidence>
<keyword evidence="3" id="KW-1185">Reference proteome</keyword>
<reference evidence="2 3" key="1">
    <citation type="submission" date="2021-01" db="EMBL/GenBank/DDBJ databases">
        <title>Actinoplanes sp. nov. LDG1-01 isolated from lichen.</title>
        <authorList>
            <person name="Saeng-In P."/>
            <person name="Phongsopitanun W."/>
            <person name="Kanchanasin P."/>
            <person name="Yuki M."/>
            <person name="Kudo T."/>
            <person name="Ohkuma M."/>
            <person name="Tanasupawat S."/>
        </authorList>
    </citation>
    <scope>NUCLEOTIDE SEQUENCE [LARGE SCALE GENOMIC DNA]</scope>
    <source>
        <strain evidence="2 3">LDG1-01</strain>
    </source>
</reference>
<accession>A0ABS1W4Y7</accession>
<organism evidence="2 3">
    <name type="scientific">Paractinoplanes lichenicola</name>
    <dbReference type="NCBI Taxonomy" id="2802976"/>
    <lineage>
        <taxon>Bacteria</taxon>
        <taxon>Bacillati</taxon>
        <taxon>Actinomycetota</taxon>
        <taxon>Actinomycetes</taxon>
        <taxon>Micromonosporales</taxon>
        <taxon>Micromonosporaceae</taxon>
        <taxon>Paractinoplanes</taxon>
    </lineage>
</organism>
<dbReference type="Proteomes" id="UP000598996">
    <property type="component" value="Unassembled WGS sequence"/>
</dbReference>